<evidence type="ECO:0000256" key="2">
    <source>
        <dbReference type="ARBA" id="ARBA00012652"/>
    </source>
</evidence>
<evidence type="ECO:0000259" key="5">
    <source>
        <dbReference type="Pfam" id="PF08531"/>
    </source>
</evidence>
<dbReference type="Gene3D" id="2.60.120.260">
    <property type="entry name" value="Galactose-binding domain-like"/>
    <property type="match status" value="2"/>
</dbReference>
<accession>A0ABV5XZY5</accession>
<dbReference type="PANTHER" id="PTHR33307:SF6">
    <property type="entry name" value="ALPHA-RHAMNOSIDASE (EUROFUNG)-RELATED"/>
    <property type="match status" value="1"/>
</dbReference>
<dbReference type="PIRSF" id="PIRSF010631">
    <property type="entry name" value="A-rhamnsds"/>
    <property type="match status" value="1"/>
</dbReference>
<evidence type="ECO:0000256" key="3">
    <source>
        <dbReference type="ARBA" id="ARBA00022801"/>
    </source>
</evidence>
<feature type="domain" description="Alpha-L-rhamnosidase C-terminal" evidence="7">
    <location>
        <begin position="1042"/>
        <end position="1108"/>
    </location>
</feature>
<gene>
    <name evidence="8" type="ORF">ACFFP1_12470</name>
</gene>
<dbReference type="Gene3D" id="2.60.420.10">
    <property type="entry name" value="Maltose phosphorylase, domain 3"/>
    <property type="match status" value="1"/>
</dbReference>
<dbReference type="SUPFAM" id="SSF48208">
    <property type="entry name" value="Six-hairpin glycosidases"/>
    <property type="match status" value="1"/>
</dbReference>
<evidence type="ECO:0000259" key="4">
    <source>
        <dbReference type="Pfam" id="PF05592"/>
    </source>
</evidence>
<dbReference type="Pfam" id="PF17390">
    <property type="entry name" value="Bac_rhamnosid_C"/>
    <property type="match status" value="1"/>
</dbReference>
<name>A0ABV5XZY5_ARTRM</name>
<keyword evidence="9" id="KW-1185">Reference proteome</keyword>
<evidence type="ECO:0000256" key="1">
    <source>
        <dbReference type="ARBA" id="ARBA00001445"/>
    </source>
</evidence>
<dbReference type="Gene3D" id="1.50.10.10">
    <property type="match status" value="1"/>
</dbReference>
<comment type="catalytic activity">
    <reaction evidence="1">
        <text>Hydrolysis of terminal non-reducing alpha-L-rhamnose residues in alpha-L-rhamnosides.</text>
        <dbReference type="EC" id="3.2.1.40"/>
    </reaction>
</comment>
<dbReference type="GO" id="GO:0016787">
    <property type="term" value="F:hydrolase activity"/>
    <property type="evidence" value="ECO:0007669"/>
    <property type="project" value="UniProtKB-KW"/>
</dbReference>
<dbReference type="InterPro" id="IPR035398">
    <property type="entry name" value="Bac_rhamnosid_C"/>
</dbReference>
<dbReference type="InterPro" id="IPR008928">
    <property type="entry name" value="6-hairpin_glycosidase_sf"/>
</dbReference>
<dbReference type="InterPro" id="IPR035396">
    <property type="entry name" value="Bac_rhamnosid6H"/>
</dbReference>
<feature type="domain" description="Alpha-L-rhamnosidase six-hairpin glycosidase" evidence="6">
    <location>
        <begin position="661"/>
        <end position="1035"/>
    </location>
</feature>
<keyword evidence="3 8" id="KW-0378">Hydrolase</keyword>
<feature type="domain" description="Alpha-L-rhamnosidase concanavalin-like" evidence="4">
    <location>
        <begin position="548"/>
        <end position="654"/>
    </location>
</feature>
<dbReference type="InterPro" id="IPR016007">
    <property type="entry name" value="Alpha_rhamnosid"/>
</dbReference>
<dbReference type="Gene3D" id="2.60.40.10">
    <property type="entry name" value="Immunoglobulins"/>
    <property type="match status" value="1"/>
</dbReference>
<dbReference type="EC" id="3.2.1.40" evidence="2"/>
<dbReference type="InterPro" id="IPR012341">
    <property type="entry name" value="6hp_glycosidase-like_sf"/>
</dbReference>
<reference evidence="8 9" key="1">
    <citation type="submission" date="2024-09" db="EMBL/GenBank/DDBJ databases">
        <authorList>
            <person name="Sun Q."/>
            <person name="Mori K."/>
        </authorList>
    </citation>
    <scope>NUCLEOTIDE SEQUENCE [LARGE SCALE GENOMIC DNA]</scope>
    <source>
        <strain evidence="8 9">JCM 1334</strain>
    </source>
</reference>
<dbReference type="InterPro" id="IPR013783">
    <property type="entry name" value="Ig-like_fold"/>
</dbReference>
<evidence type="ECO:0000313" key="8">
    <source>
        <dbReference type="EMBL" id="MFB9820308.1"/>
    </source>
</evidence>
<dbReference type="Pfam" id="PF17389">
    <property type="entry name" value="Bac_rhamnosid6H"/>
    <property type="match status" value="1"/>
</dbReference>
<evidence type="ECO:0000259" key="6">
    <source>
        <dbReference type="Pfam" id="PF17389"/>
    </source>
</evidence>
<evidence type="ECO:0000259" key="7">
    <source>
        <dbReference type="Pfam" id="PF17390"/>
    </source>
</evidence>
<feature type="domain" description="Bacterial alpha-L-rhamnosidase N-terminal" evidence="5">
    <location>
        <begin position="364"/>
        <end position="534"/>
    </location>
</feature>
<dbReference type="InterPro" id="IPR008902">
    <property type="entry name" value="Rhamnosid_concanavalin"/>
</dbReference>
<protein>
    <recommendedName>
        <fullName evidence="2">alpha-L-rhamnosidase</fullName>
        <ecNumber evidence="2">3.2.1.40</ecNumber>
    </recommendedName>
</protein>
<comment type="caution">
    <text evidence="8">The sequence shown here is derived from an EMBL/GenBank/DDBJ whole genome shotgun (WGS) entry which is preliminary data.</text>
</comment>
<dbReference type="RefSeq" id="WP_234754865.1">
    <property type="nucleotide sequence ID" value="NZ_BAAAWN010000001.1"/>
</dbReference>
<dbReference type="Proteomes" id="UP001589702">
    <property type="component" value="Unassembled WGS sequence"/>
</dbReference>
<dbReference type="Pfam" id="PF25788">
    <property type="entry name" value="Ig_Rha78A_N"/>
    <property type="match status" value="1"/>
</dbReference>
<dbReference type="InterPro" id="IPR013737">
    <property type="entry name" value="Bac_rhamnosid_N"/>
</dbReference>
<evidence type="ECO:0000313" key="9">
    <source>
        <dbReference type="Proteomes" id="UP001589702"/>
    </source>
</evidence>
<sequence length="1155" mass="128786">MARLTNLRVNRLTRPLAIDTDTPRFGWALESDDFNHRQEYFQIEVTTAAGDPVWDSGRVISACSQEIAFGNWGELHGQLTPEGKYTWTVTVWDNKGRELSAVSTFETAMFATNMYAWDGAQWIGASRPHLDSHSLVVYRVRCLFRIPQGSTMASFILGANDFRLRHEMLNEYRLAGENHVRFSVDVGDPSNPAFRIFRLGYAIGDRPDLPLIDINAGACATNLPELLPGPQAHQENEIELICESSTFKVRINGKYLLWNGSDILQVNPRGMDDVAAYPVLGEVGFQVLPAEQLDIRNYEIRNYRDPQEALFDSGDYHVFAQAGGVGIDGNCLAVHGGEDGRTIIRDPSRGALPILRRKFQAQRDVTGAKIYITARGIYELHVNGEKIGNDWFNPGSSDYRYTIEYSAYDISEQIRTGDNTLTVTLAPGWWADMMSFMETNTNFYGDRPSLLCKMVLDYSDGSSQILVSSPGSWEVHTGGPTKNGSFFQGERYDARDELSLTDENRWGPAAVVLPLERNAQPQLVSKPDEPVRVFEVLESTLIGEARPGSDSWIYDMGVNMVGVPELTFDGREGQEIVIRTAEVLYPPLEEYLERDIDGLLMTENLREAMSTDVYTCREGLQKFTPRFTFHGYRYIQISGTRGPIPAANVKGIVLSSIAELTGKVSTSNPLLNQLADNIHRSQIGNFLSIPTDCPQRNERMGWLESVTEFARTSCFSSDVQKFYEHYLRIVRDSQVTKEILSSKTDAMGFYGPGSRLFKGDVVTGMYPSYAPAYDAYRSWGTPWSSAGVLLPFEVYSQYGTTSVIEQSFESMLTYLEAMEGLRMRGAKSISIDGGVCGDWLSLDKPPYSYTDASIYVYMLGCFAKMATAIGEDEVASSYQSRHAAAKEEWNELYIDPGTGGFRDDLTLVNVSQSSCSLALHFDLPLEKYSASIFEALCEKVAEGYAGRPYCITTGLFTTPIINLVLSDHGRSDLAYRMIENTAFPSWLYPVTQGATSSWERWDSYTAEDGFGGNNAMNSFNHFSLGAVGAWLFNRVAGIDRDAGSAGMQHFVLHPVPGGSLTHASAAVMTDYGRIQVQWTREDEGHSWHCRLRIPANMSARIELPWAPHSAHSSVPADVNVVDDKNRHFQVPSGSWHLSVDQELLVIEKSPEKFTA</sequence>
<dbReference type="Pfam" id="PF08531">
    <property type="entry name" value="Bac_rhamnosid_N"/>
    <property type="match status" value="1"/>
</dbReference>
<dbReference type="EMBL" id="JBHMBC010000018">
    <property type="protein sequence ID" value="MFB9820308.1"/>
    <property type="molecule type" value="Genomic_DNA"/>
</dbReference>
<proteinExistence type="predicted"/>
<dbReference type="PANTHER" id="PTHR33307">
    <property type="entry name" value="ALPHA-RHAMNOSIDASE (EUROFUNG)"/>
    <property type="match status" value="1"/>
</dbReference>
<organism evidence="8 9">
    <name type="scientific">Arthrobacter ramosus</name>
    <dbReference type="NCBI Taxonomy" id="1672"/>
    <lineage>
        <taxon>Bacteria</taxon>
        <taxon>Bacillati</taxon>
        <taxon>Actinomycetota</taxon>
        <taxon>Actinomycetes</taxon>
        <taxon>Micrococcales</taxon>
        <taxon>Micrococcaceae</taxon>
        <taxon>Arthrobacter</taxon>
    </lineage>
</organism>
<dbReference type="Pfam" id="PF05592">
    <property type="entry name" value="Bac_rhamnosid"/>
    <property type="match status" value="1"/>
</dbReference>